<sequence>MLKQVFCILISICFSCTSAEEQPSSGNGAIDQPETGDWNVTVIHDGLIYPWEIRRSGSTLIITETEGNMVMINNSGSLTRYPLQTSSPVARIGGSGLMGLALANDFAMSGTAYVYYTYRAETGLVNRIAQVNFNGSAWRETNILLDGIPGHQLYNGGRIAIGPDGFLYATTGWTANSDMPQTIDNLAGKVLRLNLQGQPAAGNPFPNSYIYSFGHRNPQGIAWNMQGQLYVAEHGQAARDEINIIIPGGNYGWPLVQGDQQQAGMITPHIHTGHTTLAPSGIAFTENGKLIIAALGARAIYTVDEQTKTFRQLLNLNERARAVLPYEDGLYLITTNTSPQQATGSSGIADRLLWITPKN</sequence>
<name>A0ABY7WQ54_9SPHI</name>
<dbReference type="InterPro" id="IPR012938">
    <property type="entry name" value="Glc/Sorbosone_DH"/>
</dbReference>
<evidence type="ECO:0000256" key="1">
    <source>
        <dbReference type="SAM" id="SignalP"/>
    </source>
</evidence>
<dbReference type="InterPro" id="IPR011042">
    <property type="entry name" value="6-blade_b-propeller_TolB-like"/>
</dbReference>
<dbReference type="PANTHER" id="PTHR19328:SF13">
    <property type="entry name" value="HIPL1 PROTEIN"/>
    <property type="match status" value="1"/>
</dbReference>
<dbReference type="EMBL" id="CP117880">
    <property type="protein sequence ID" value="WDF70558.1"/>
    <property type="molecule type" value="Genomic_DNA"/>
</dbReference>
<dbReference type="InterPro" id="IPR011041">
    <property type="entry name" value="Quinoprot_gluc/sorb_DH_b-prop"/>
</dbReference>
<keyword evidence="4" id="KW-1185">Reference proteome</keyword>
<organism evidence="3 4">
    <name type="scientific">Sphingobacterium oryzagri</name>
    <dbReference type="NCBI Taxonomy" id="3025669"/>
    <lineage>
        <taxon>Bacteria</taxon>
        <taxon>Pseudomonadati</taxon>
        <taxon>Bacteroidota</taxon>
        <taxon>Sphingobacteriia</taxon>
        <taxon>Sphingobacteriales</taxon>
        <taxon>Sphingobacteriaceae</taxon>
        <taxon>Sphingobacterium</taxon>
    </lineage>
</organism>
<feature type="signal peptide" evidence="1">
    <location>
        <begin position="1"/>
        <end position="19"/>
    </location>
</feature>
<evidence type="ECO:0000259" key="2">
    <source>
        <dbReference type="Pfam" id="PF07995"/>
    </source>
</evidence>
<evidence type="ECO:0000313" key="3">
    <source>
        <dbReference type="EMBL" id="WDF70558.1"/>
    </source>
</evidence>
<dbReference type="Pfam" id="PF07995">
    <property type="entry name" value="GSDH"/>
    <property type="match status" value="1"/>
</dbReference>
<dbReference type="Proteomes" id="UP001221558">
    <property type="component" value="Chromosome"/>
</dbReference>
<dbReference type="RefSeq" id="WP_274269264.1">
    <property type="nucleotide sequence ID" value="NZ_CP117880.1"/>
</dbReference>
<reference evidence="3 4" key="1">
    <citation type="submission" date="2023-02" db="EMBL/GenBank/DDBJ databases">
        <title>Genome sequence of Sphingobacterium sp. KACC 22765.</title>
        <authorList>
            <person name="Kim S."/>
            <person name="Heo J."/>
            <person name="Kwon S.-W."/>
        </authorList>
    </citation>
    <scope>NUCLEOTIDE SEQUENCE [LARGE SCALE GENOMIC DNA]</scope>
    <source>
        <strain evidence="3 4">KACC 22765</strain>
    </source>
</reference>
<feature type="domain" description="Glucose/Sorbosone dehydrogenase" evidence="2">
    <location>
        <begin position="49"/>
        <end position="337"/>
    </location>
</feature>
<accession>A0ABY7WQ54</accession>
<gene>
    <name evidence="3" type="ORF">PQ465_09320</name>
</gene>
<dbReference type="PANTHER" id="PTHR19328">
    <property type="entry name" value="HEDGEHOG-INTERACTING PROTEIN"/>
    <property type="match status" value="1"/>
</dbReference>
<protein>
    <submittedName>
        <fullName evidence="3">Sorbosone dehydrogenase family protein</fullName>
    </submittedName>
</protein>
<keyword evidence="1" id="KW-0732">Signal</keyword>
<proteinExistence type="predicted"/>
<evidence type="ECO:0000313" key="4">
    <source>
        <dbReference type="Proteomes" id="UP001221558"/>
    </source>
</evidence>
<dbReference type="SUPFAM" id="SSF50952">
    <property type="entry name" value="Soluble quinoprotein glucose dehydrogenase"/>
    <property type="match status" value="1"/>
</dbReference>
<feature type="chain" id="PRO_5047234487" evidence="1">
    <location>
        <begin position="20"/>
        <end position="359"/>
    </location>
</feature>
<dbReference type="Gene3D" id="2.120.10.30">
    <property type="entry name" value="TolB, C-terminal domain"/>
    <property type="match status" value="1"/>
</dbReference>